<dbReference type="EMBL" id="GEDC01029854">
    <property type="protein sequence ID" value="JAS07444.1"/>
    <property type="molecule type" value="Transcribed_RNA"/>
</dbReference>
<feature type="region of interest" description="Disordered" evidence="11">
    <location>
        <begin position="1378"/>
        <end position="1417"/>
    </location>
</feature>
<evidence type="ECO:0000259" key="12">
    <source>
        <dbReference type="PROSITE" id="PS50011"/>
    </source>
</evidence>
<keyword evidence="7" id="KW-0067">ATP-binding</keyword>
<name>A0A1B6C255_9HEMI</name>
<dbReference type="InterPro" id="IPR050588">
    <property type="entry name" value="WNK_Ser-Thr_kinase"/>
</dbReference>
<dbReference type="PROSITE" id="PS50011">
    <property type="entry name" value="PROTEIN_KINASE_DOM"/>
    <property type="match status" value="1"/>
</dbReference>
<keyword evidence="10" id="KW-0175">Coiled coil</keyword>
<feature type="region of interest" description="Disordered" evidence="11">
    <location>
        <begin position="673"/>
        <end position="692"/>
    </location>
</feature>
<feature type="compositionally biased region" description="Polar residues" evidence="11">
    <location>
        <begin position="1378"/>
        <end position="1389"/>
    </location>
</feature>
<evidence type="ECO:0000256" key="3">
    <source>
        <dbReference type="ARBA" id="ARBA00022527"/>
    </source>
</evidence>
<feature type="region of interest" description="Disordered" evidence="11">
    <location>
        <begin position="740"/>
        <end position="759"/>
    </location>
</feature>
<evidence type="ECO:0000256" key="8">
    <source>
        <dbReference type="ARBA" id="ARBA00047899"/>
    </source>
</evidence>
<dbReference type="Gene3D" id="3.30.200.20">
    <property type="entry name" value="Phosphorylase Kinase, domain 1"/>
    <property type="match status" value="1"/>
</dbReference>
<feature type="coiled-coil region" evidence="10">
    <location>
        <begin position="2128"/>
        <end position="2155"/>
    </location>
</feature>
<evidence type="ECO:0000256" key="1">
    <source>
        <dbReference type="ARBA" id="ARBA00001946"/>
    </source>
</evidence>
<proteinExistence type="predicted"/>
<feature type="compositionally biased region" description="Polar residues" evidence="11">
    <location>
        <begin position="175"/>
        <end position="191"/>
    </location>
</feature>
<dbReference type="GO" id="GO:0005524">
    <property type="term" value="F:ATP binding"/>
    <property type="evidence" value="ECO:0007669"/>
    <property type="project" value="UniProtKB-KW"/>
</dbReference>
<evidence type="ECO:0000256" key="2">
    <source>
        <dbReference type="ARBA" id="ARBA00012513"/>
    </source>
</evidence>
<evidence type="ECO:0000256" key="4">
    <source>
        <dbReference type="ARBA" id="ARBA00022679"/>
    </source>
</evidence>
<keyword evidence="6" id="KW-0418">Kinase</keyword>
<comment type="cofactor">
    <cofactor evidence="1">
        <name>Mg(2+)</name>
        <dbReference type="ChEBI" id="CHEBI:18420"/>
    </cofactor>
</comment>
<dbReference type="FunFam" id="3.30.200.20:FF:000010">
    <property type="entry name" value="Serine/threonine-protein kinase WNK1 isoform 2"/>
    <property type="match status" value="1"/>
</dbReference>
<dbReference type="GO" id="GO:0004674">
    <property type="term" value="F:protein serine/threonine kinase activity"/>
    <property type="evidence" value="ECO:0007669"/>
    <property type="project" value="UniProtKB-KW"/>
</dbReference>
<dbReference type="InterPro" id="IPR056865">
    <property type="entry name" value="CCTL2_WNK"/>
</dbReference>
<feature type="region of interest" description="Disordered" evidence="11">
    <location>
        <begin position="1"/>
        <end position="35"/>
    </location>
</feature>
<feature type="region of interest" description="Disordered" evidence="11">
    <location>
        <begin position="710"/>
        <end position="731"/>
    </location>
</feature>
<comment type="catalytic activity">
    <reaction evidence="9">
        <text>L-seryl-[protein] + ATP = O-phospho-L-seryl-[protein] + ADP + H(+)</text>
        <dbReference type="Rhea" id="RHEA:17989"/>
        <dbReference type="Rhea" id="RHEA-COMP:9863"/>
        <dbReference type="Rhea" id="RHEA-COMP:11604"/>
        <dbReference type="ChEBI" id="CHEBI:15378"/>
        <dbReference type="ChEBI" id="CHEBI:29999"/>
        <dbReference type="ChEBI" id="CHEBI:30616"/>
        <dbReference type="ChEBI" id="CHEBI:83421"/>
        <dbReference type="ChEBI" id="CHEBI:456216"/>
        <dbReference type="EC" id="2.7.11.1"/>
    </reaction>
</comment>
<accession>A0A1B6C255</accession>
<feature type="domain" description="Protein kinase" evidence="12">
    <location>
        <begin position="234"/>
        <end position="492"/>
    </location>
</feature>
<evidence type="ECO:0000256" key="10">
    <source>
        <dbReference type="SAM" id="Coils"/>
    </source>
</evidence>
<dbReference type="PANTHER" id="PTHR13902">
    <property type="entry name" value="SERINE/THREONINE-PROTEIN KINASE WNK WITH NO LYSINE -RELATED"/>
    <property type="match status" value="1"/>
</dbReference>
<evidence type="ECO:0000256" key="9">
    <source>
        <dbReference type="ARBA" id="ARBA00048679"/>
    </source>
</evidence>
<feature type="compositionally biased region" description="Polar residues" evidence="11">
    <location>
        <begin position="1605"/>
        <end position="1615"/>
    </location>
</feature>
<sequence length="2221" mass="248208">MNNSHRSIRRIGNNNISIEQSPNSSEEKNTSLNEFDGNVGSRYSVVVGSLTRRALPFIRNRTNLIRARQSGDIFQNRYETNSNLNRVCGGTSYRGTTYRNTSKPRSVRTITNTGSSNSGLGQTSSDKKISLPRVVGCGSGGTFKRGSRAGGIPQIPTDSSPGAALLTHGRRVLGKSSTPLNGIPSVLSTPSKLVPDRLDNVPPSSTDEHNPDPEPSEEDDEEKAIGSSPDGRFLKFEEEIGRGSFKTVYKGLDTQTGVAVAWCELQEKKLNKSERLRFREEAEMLKGLQHPNIVRFYDYWEVTLTKRKYIVLVTELMTSGTLKAYLRRFKKINPKVLKSWCRQILKGLQFLHSRSPPIIHRDLKCDNIFITGTTGSVKIGDLGLATLKNRSFAKSVIGTPEFMAPEMYEEHYDELVDVYAFGMCMLEMATSEYPYAECTGPAQIYKKVISGVKPQSFEKVENPEVREIIERCIRLKREERPGIKELLSHEFFAEDVGLRVEMVSRETAVTSESTRVEFRLRVLDPKKRSNKHKENEAIQFDFDMSTDNADEVATEMAKSGIIPEEDARSVAKMLISQIAALAREREERLHQPFGPLEEPFSVGSLEEIGNSQIPVNEPGSLSQIQPLFVGSQPGIPTVLSQTIVPSQLVQQQIAQQSSASHLQHQQQSQVLQTVSQQPIQSHKPPLQQQISQTSQILPQQLEIKLSEPNPLQQQLPQQTIPQSQTVSQQSQQHQIVHSHLITQQQTPHPQQMSQQQNSLLDVQQLQQQIPQGQNQPSQQQILQSQSQVSLQQQQTIIQQPALITQNSQSLNTTASSTQFFGQPSQNITSDSQLYSQNLGVGYLNISGNHMPVFTPLNAIPAATPTSQVELVSGSTVIEAGPVLEVHDVSDNDGETQMMASPKLTLQPLLFPDTSSYPAQFPQYTQYSQSQVITEQCSQIISNLGQTSTTNGSLGLQTESSVKLQIHNATDLPTNFIQKENSSCYENNDTIEIIASPEKEIKFTNLNLLQEIHNKESAVQNEDIQPQNETSVISKCSSSYLFKIDQLDDVNQSYIISGEKCNTGIQSEIGVTNNAQAELNTFPFKFTDNSVQDFSIPSITQNQTQIEESNLVYAIKNEPSTSQYQTQGEISNLGYNSQFNKLDDFQNKYTVNNEIKMDCSINDGETFYFENETNVATVVLNYDFNSLKYQTQSDEPNYLYSIQNERNKSLCNDSNLENIEQTSSAAQFHLEIESNDVPQNEINQVLYQNRVDKLSLSFPPYIENQLAPQPNIQFQNQIDLKHSTEQTENCVNPIIPKKNDVFQNVNDGPNIPSENFQQQLSSELKLVFDSNRKEKIHRDFEKHETISQNAVINSMQCDMSDSLCDQDQSVQIVSDQESNIDLTSNGNQEGVTEDSSLECRQGSKHGLPSKRRSKPSGPKLTVLSANASSVECQLETSKQKTVTFRFNMEDMIPSEIANNLVKEKLLPSAHAELLAELLKELVRQLKEQPECLPVLDITNSPSRKSRVRHPSLTRQRSSTFRTHRRHHSRDESCMPSKPGGEEDVAPPVAVPVRKISRFLVSPVVVDQQTNEVLAVGESVRNISDAHLQESNSTPENEGTEEGARSEISSGCASLNTPPILHHTPDATIMPSCDETHAKLSHQNSLDHSQSECINGASGPQTIADLQQKLAQLTSQPSEISICGTPPSHPATPHTQTSYDAYMQTLQQKLASISMTGQQLGPLSPQTTLHGGMLPGAHFDTPLSTPVDSGEEHVLSDSIFNMLEESQVDIPAVYPLMAPENNQTLNSTGLPTLDHSEIIPTQSVAVIPSALQKFQDSADAISVIELKQSRISRTQPTDTSLSNLKQELDKIHTRRDGFGQVLESSNQQELNLDQDNNTYESPYCTSAPVSPLLPVRKVSRFQVSTVTEDISNSLGDNLKEEKTKEERRGRFSVVNQSPSLQVALLPNEVQLQNYNQQDINNKLRQRKIGTGICPSHELLNKAVQLGPKRTLPKWQSDGNINTTNNKEIDLLVRKFSFGTSNRMLGPEPRELLRAKLKNTQSLIDFDQSNINYSGDCHYTKESWKPDMFVNESFTQQVQTEGNPILCETCRNTLDILSPPPYFQPWFDETSHMCTETIIEEQVGTLPESSRIELQNLFKRQQTELEEMKKRHKEELEILCQHLSVSLDPQSSQILNNLYYHSTCPASGQDSIEGFSTAPQSPDVLSRPVSPNQIYTFENSSYRR</sequence>
<dbReference type="SMART" id="SM00220">
    <property type="entry name" value="S_TKc"/>
    <property type="match status" value="1"/>
</dbReference>
<reference evidence="13" key="1">
    <citation type="submission" date="2015-12" db="EMBL/GenBank/DDBJ databases">
        <title>De novo transcriptome assembly of four potential Pierce s Disease insect vectors from Arizona vineyards.</title>
        <authorList>
            <person name="Tassone E.E."/>
        </authorList>
    </citation>
    <scope>NUCLEOTIDE SEQUENCE</scope>
</reference>
<feature type="region of interest" description="Disordered" evidence="11">
    <location>
        <begin position="1500"/>
        <end position="1544"/>
    </location>
</feature>
<feature type="compositionally biased region" description="Low complexity" evidence="11">
    <location>
        <begin position="1"/>
        <end position="18"/>
    </location>
</feature>
<keyword evidence="3" id="KW-0723">Serine/threonine-protein kinase</keyword>
<comment type="catalytic activity">
    <reaction evidence="8">
        <text>L-threonyl-[protein] + ATP = O-phospho-L-threonyl-[protein] + ADP + H(+)</text>
        <dbReference type="Rhea" id="RHEA:46608"/>
        <dbReference type="Rhea" id="RHEA-COMP:11060"/>
        <dbReference type="Rhea" id="RHEA-COMP:11605"/>
        <dbReference type="ChEBI" id="CHEBI:15378"/>
        <dbReference type="ChEBI" id="CHEBI:30013"/>
        <dbReference type="ChEBI" id="CHEBI:30616"/>
        <dbReference type="ChEBI" id="CHEBI:61977"/>
        <dbReference type="ChEBI" id="CHEBI:456216"/>
        <dbReference type="EC" id="2.7.11.1"/>
    </reaction>
</comment>
<dbReference type="Gene3D" id="1.10.510.10">
    <property type="entry name" value="Transferase(Phosphotransferase) domain 1"/>
    <property type="match status" value="1"/>
</dbReference>
<keyword evidence="5" id="KW-0547">Nucleotide-binding</keyword>
<keyword evidence="4" id="KW-0808">Transferase</keyword>
<feature type="region of interest" description="Disordered" evidence="11">
    <location>
        <begin position="1584"/>
        <end position="1628"/>
    </location>
</feature>
<evidence type="ECO:0000256" key="11">
    <source>
        <dbReference type="SAM" id="MobiDB-lite"/>
    </source>
</evidence>
<dbReference type="InterPro" id="IPR000719">
    <property type="entry name" value="Prot_kinase_dom"/>
</dbReference>
<organism evidence="13">
    <name type="scientific">Clastoptera arizonana</name>
    <name type="common">Arizona spittle bug</name>
    <dbReference type="NCBI Taxonomy" id="38151"/>
    <lineage>
        <taxon>Eukaryota</taxon>
        <taxon>Metazoa</taxon>
        <taxon>Ecdysozoa</taxon>
        <taxon>Arthropoda</taxon>
        <taxon>Hexapoda</taxon>
        <taxon>Insecta</taxon>
        <taxon>Pterygota</taxon>
        <taxon>Neoptera</taxon>
        <taxon>Paraneoptera</taxon>
        <taxon>Hemiptera</taxon>
        <taxon>Auchenorrhyncha</taxon>
        <taxon>Cercopoidea</taxon>
        <taxon>Clastopteridae</taxon>
        <taxon>Clastoptera</taxon>
    </lineage>
</organism>
<dbReference type="CDD" id="cd13983">
    <property type="entry name" value="STKc_WNK"/>
    <property type="match status" value="1"/>
</dbReference>
<dbReference type="EC" id="2.7.11.1" evidence="2"/>
<evidence type="ECO:0000313" key="13">
    <source>
        <dbReference type="EMBL" id="JAS07444.1"/>
    </source>
</evidence>
<evidence type="ECO:0000256" key="7">
    <source>
        <dbReference type="ARBA" id="ARBA00022840"/>
    </source>
</evidence>
<dbReference type="InterPro" id="IPR024678">
    <property type="entry name" value="Kinase_OSR1/WNK_CCT"/>
</dbReference>
<protein>
    <recommendedName>
        <fullName evidence="2">non-specific serine/threonine protein kinase</fullName>
        <ecNumber evidence="2">2.7.11.1</ecNumber>
    </recommendedName>
</protein>
<dbReference type="InterPro" id="IPR008271">
    <property type="entry name" value="Ser/Thr_kinase_AS"/>
</dbReference>
<dbReference type="FunFam" id="1.10.510.10:FF:000006">
    <property type="entry name" value="Serine/threonine-protein kinase WNK1 isoform 2"/>
    <property type="match status" value="1"/>
</dbReference>
<dbReference type="Pfam" id="PF24889">
    <property type="entry name" value="CCTL2_WNK"/>
    <property type="match status" value="1"/>
</dbReference>
<evidence type="ECO:0000256" key="6">
    <source>
        <dbReference type="ARBA" id="ARBA00022777"/>
    </source>
</evidence>
<dbReference type="SUPFAM" id="SSF56112">
    <property type="entry name" value="Protein kinase-like (PK-like)"/>
    <property type="match status" value="1"/>
</dbReference>
<dbReference type="Pfam" id="PF12202">
    <property type="entry name" value="OSR1_C"/>
    <property type="match status" value="1"/>
</dbReference>
<dbReference type="PROSITE" id="PS00108">
    <property type="entry name" value="PROTEIN_KINASE_ST"/>
    <property type="match status" value="1"/>
</dbReference>
<dbReference type="Pfam" id="PF00069">
    <property type="entry name" value="Pkinase"/>
    <property type="match status" value="1"/>
</dbReference>
<dbReference type="Gene3D" id="3.10.20.90">
    <property type="entry name" value="Phosphatidylinositol 3-kinase Catalytic Subunit, Chain A, domain 1"/>
    <property type="match status" value="2"/>
</dbReference>
<feature type="compositionally biased region" description="Polar residues" evidence="11">
    <location>
        <begin position="95"/>
        <end position="124"/>
    </location>
</feature>
<feature type="region of interest" description="Disordered" evidence="11">
    <location>
        <begin position="2188"/>
        <end position="2208"/>
    </location>
</feature>
<feature type="region of interest" description="Disordered" evidence="11">
    <location>
        <begin position="95"/>
        <end position="229"/>
    </location>
</feature>
<evidence type="ECO:0000256" key="5">
    <source>
        <dbReference type="ARBA" id="ARBA00022741"/>
    </source>
</evidence>
<dbReference type="InterPro" id="IPR011009">
    <property type="entry name" value="Kinase-like_dom_sf"/>
</dbReference>
<gene>
    <name evidence="13" type="ORF">g.32674</name>
</gene>